<proteinExistence type="predicted"/>
<dbReference type="RefSeq" id="WP_316704256.1">
    <property type="nucleotide sequence ID" value="NZ_CP136337.1"/>
</dbReference>
<gene>
    <name evidence="1" type="ORF">RXV79_27145</name>
</gene>
<accession>A0ABZ0D1P1</accession>
<sequence length="97" mass="10570">MQDEPNEEDKIVMQVTLYRMESPDLFHLLAAMRAKKRSARIKDLAKLGLMVERGGQLSIAPVGYAPKAAALPVKQADDPEGGMQLAASMLDWGDEGS</sequence>
<keyword evidence="1" id="KW-0614">Plasmid</keyword>
<dbReference type="EMBL" id="CP136337">
    <property type="protein sequence ID" value="WOB11118.1"/>
    <property type="molecule type" value="Genomic_DNA"/>
</dbReference>
<keyword evidence="2" id="KW-1185">Reference proteome</keyword>
<organism evidence="1 2">
    <name type="scientific">Piscinibacter gummiphilus</name>
    <dbReference type="NCBI Taxonomy" id="946333"/>
    <lineage>
        <taxon>Bacteria</taxon>
        <taxon>Pseudomonadati</taxon>
        <taxon>Pseudomonadota</taxon>
        <taxon>Betaproteobacteria</taxon>
        <taxon>Burkholderiales</taxon>
        <taxon>Sphaerotilaceae</taxon>
        <taxon>Piscinibacter</taxon>
    </lineage>
</organism>
<evidence type="ECO:0000313" key="2">
    <source>
        <dbReference type="Proteomes" id="UP001303946"/>
    </source>
</evidence>
<dbReference type="Proteomes" id="UP001303946">
    <property type="component" value="Plasmid unnamed1"/>
</dbReference>
<reference evidence="1 2" key="1">
    <citation type="submission" date="2023-10" db="EMBL/GenBank/DDBJ databases">
        <title>Bacteria for the degradation of biodegradable plastic PBAT(Polybutylene adipate terephthalate).</title>
        <authorList>
            <person name="Weon H.-Y."/>
            <person name="Yeon J."/>
        </authorList>
    </citation>
    <scope>NUCLEOTIDE SEQUENCE [LARGE SCALE GENOMIC DNA]</scope>
    <source>
        <strain evidence="1 2">SBD 7-3</strain>
        <plasmid evidence="1 2">unnamed1</plasmid>
    </source>
</reference>
<name>A0ABZ0D1P1_9BURK</name>
<protein>
    <submittedName>
        <fullName evidence="1">Uncharacterized protein</fullName>
    </submittedName>
</protein>
<evidence type="ECO:0000313" key="1">
    <source>
        <dbReference type="EMBL" id="WOB11118.1"/>
    </source>
</evidence>
<geneLocation type="plasmid" evidence="1 2">
    <name>unnamed1</name>
</geneLocation>